<dbReference type="AlphaFoldDB" id="A0AAD8TGF3"/>
<comment type="caution">
    <text evidence="9">The sequence shown here is derived from an EMBL/GenBank/DDBJ whole genome shotgun (WGS) entry which is preliminary data.</text>
</comment>
<dbReference type="PANTHER" id="PTHR48475:SF1">
    <property type="entry name" value="RNASE H TYPE-1 DOMAIN-CONTAINING PROTEIN"/>
    <property type="match status" value="1"/>
</dbReference>
<protein>
    <submittedName>
        <fullName evidence="9">Uncharacterized protein</fullName>
    </submittedName>
</protein>
<dbReference type="Proteomes" id="UP001231189">
    <property type="component" value="Unassembled WGS sequence"/>
</dbReference>
<evidence type="ECO:0000256" key="3">
    <source>
        <dbReference type="ARBA" id="ARBA00022722"/>
    </source>
</evidence>
<dbReference type="PANTHER" id="PTHR48475">
    <property type="entry name" value="RIBONUCLEASE H"/>
    <property type="match status" value="1"/>
</dbReference>
<keyword evidence="6" id="KW-0695">RNA-directed DNA polymerase</keyword>
<dbReference type="InterPro" id="IPR002156">
    <property type="entry name" value="RNaseH_domain"/>
</dbReference>
<evidence type="ECO:0000256" key="1">
    <source>
        <dbReference type="ARBA" id="ARBA00022679"/>
    </source>
</evidence>
<gene>
    <name evidence="9" type="ORF">QYE76_043027</name>
</gene>
<dbReference type="GO" id="GO:0004523">
    <property type="term" value="F:RNA-DNA hybrid ribonuclease activity"/>
    <property type="evidence" value="ECO:0007669"/>
    <property type="project" value="InterPro"/>
</dbReference>
<reference evidence="9" key="1">
    <citation type="submission" date="2023-07" db="EMBL/GenBank/DDBJ databases">
        <title>A chromosome-level genome assembly of Lolium multiflorum.</title>
        <authorList>
            <person name="Chen Y."/>
            <person name="Copetti D."/>
            <person name="Kolliker R."/>
            <person name="Studer B."/>
        </authorList>
    </citation>
    <scope>NUCLEOTIDE SEQUENCE</scope>
    <source>
        <strain evidence="9">02402/16</strain>
        <tissue evidence="9">Leaf</tissue>
    </source>
</reference>
<sequence length="305" mass="34765">MLLYIASTSQVVSTVLVVEREEAGKIHDAQRPVYYLSEVITPAKQRYPHHQKLAYAVWMTARKLRHYFAEHLIIDITEAPLKNILTNPGLKRNMGSGTRIVLISPHGDKMKYVLRMNFPLPTNNEAEYKALLHGMHMVKACGATRLEIYGDSNLAVQQSMNLCNVISDNMVAYREMYRRQMEGKFEGCELKHIGRASNEEADSLANIGSACSEILDTVFYEFFNGITCRFGLPHSIITDNGSNFASDEFHKFCEGLSIKLNFSSVSHPQTNELKLFCLPLFDSKHLRSSHIMREHLYKNSKTSWI</sequence>
<dbReference type="Pfam" id="PF17917">
    <property type="entry name" value="RT_RNaseH"/>
    <property type="match status" value="1"/>
</dbReference>
<feature type="domain" description="RNase H type-1" evidence="7">
    <location>
        <begin position="96"/>
        <end position="206"/>
    </location>
</feature>
<evidence type="ECO:0000259" key="8">
    <source>
        <dbReference type="Pfam" id="PF17917"/>
    </source>
</evidence>
<keyword evidence="2" id="KW-0548">Nucleotidyltransferase</keyword>
<dbReference type="InterPro" id="IPR012337">
    <property type="entry name" value="RNaseH-like_sf"/>
</dbReference>
<proteinExistence type="predicted"/>
<keyword evidence="3" id="KW-0540">Nuclease</keyword>
<dbReference type="SUPFAM" id="SSF53098">
    <property type="entry name" value="Ribonuclease H-like"/>
    <property type="match status" value="2"/>
</dbReference>
<evidence type="ECO:0000313" key="10">
    <source>
        <dbReference type="Proteomes" id="UP001231189"/>
    </source>
</evidence>
<dbReference type="GO" id="GO:0003964">
    <property type="term" value="F:RNA-directed DNA polymerase activity"/>
    <property type="evidence" value="ECO:0007669"/>
    <property type="project" value="UniProtKB-KW"/>
</dbReference>
<evidence type="ECO:0000256" key="4">
    <source>
        <dbReference type="ARBA" id="ARBA00022759"/>
    </source>
</evidence>
<keyword evidence="4" id="KW-0255">Endonuclease</keyword>
<dbReference type="EMBL" id="JAUUTY010000002">
    <property type="protein sequence ID" value="KAK1682179.1"/>
    <property type="molecule type" value="Genomic_DNA"/>
</dbReference>
<dbReference type="CDD" id="cd09279">
    <property type="entry name" value="RNase_HI_like"/>
    <property type="match status" value="1"/>
</dbReference>
<name>A0AAD8TGF3_LOLMU</name>
<evidence type="ECO:0000256" key="5">
    <source>
        <dbReference type="ARBA" id="ARBA00022801"/>
    </source>
</evidence>
<dbReference type="GO" id="GO:0003676">
    <property type="term" value="F:nucleic acid binding"/>
    <property type="evidence" value="ECO:0007669"/>
    <property type="project" value="InterPro"/>
</dbReference>
<evidence type="ECO:0000313" key="9">
    <source>
        <dbReference type="EMBL" id="KAK1682179.1"/>
    </source>
</evidence>
<evidence type="ECO:0000256" key="6">
    <source>
        <dbReference type="ARBA" id="ARBA00022918"/>
    </source>
</evidence>
<keyword evidence="10" id="KW-1185">Reference proteome</keyword>
<keyword evidence="1" id="KW-0808">Transferase</keyword>
<evidence type="ECO:0000259" key="7">
    <source>
        <dbReference type="Pfam" id="PF13456"/>
    </source>
</evidence>
<dbReference type="InterPro" id="IPR043502">
    <property type="entry name" value="DNA/RNA_pol_sf"/>
</dbReference>
<dbReference type="InterPro" id="IPR041373">
    <property type="entry name" value="RT_RNaseH"/>
</dbReference>
<organism evidence="9 10">
    <name type="scientific">Lolium multiflorum</name>
    <name type="common">Italian ryegrass</name>
    <name type="synonym">Lolium perenne subsp. multiflorum</name>
    <dbReference type="NCBI Taxonomy" id="4521"/>
    <lineage>
        <taxon>Eukaryota</taxon>
        <taxon>Viridiplantae</taxon>
        <taxon>Streptophyta</taxon>
        <taxon>Embryophyta</taxon>
        <taxon>Tracheophyta</taxon>
        <taxon>Spermatophyta</taxon>
        <taxon>Magnoliopsida</taxon>
        <taxon>Liliopsida</taxon>
        <taxon>Poales</taxon>
        <taxon>Poaceae</taxon>
        <taxon>BOP clade</taxon>
        <taxon>Pooideae</taxon>
        <taxon>Poodae</taxon>
        <taxon>Poeae</taxon>
        <taxon>Poeae Chloroplast Group 2 (Poeae type)</taxon>
        <taxon>Loliodinae</taxon>
        <taxon>Loliinae</taxon>
        <taxon>Lolium</taxon>
    </lineage>
</organism>
<dbReference type="SUPFAM" id="SSF56672">
    <property type="entry name" value="DNA/RNA polymerases"/>
    <property type="match status" value="1"/>
</dbReference>
<dbReference type="InterPro" id="IPR036397">
    <property type="entry name" value="RNaseH_sf"/>
</dbReference>
<accession>A0AAD8TGF3</accession>
<dbReference type="Pfam" id="PF13456">
    <property type="entry name" value="RVT_3"/>
    <property type="match status" value="1"/>
</dbReference>
<feature type="domain" description="Reverse transcriptase RNase H-like" evidence="8">
    <location>
        <begin position="8"/>
        <end position="87"/>
    </location>
</feature>
<evidence type="ECO:0000256" key="2">
    <source>
        <dbReference type="ARBA" id="ARBA00022695"/>
    </source>
</evidence>
<dbReference type="Gene3D" id="3.30.420.10">
    <property type="entry name" value="Ribonuclease H-like superfamily/Ribonuclease H"/>
    <property type="match status" value="2"/>
</dbReference>
<keyword evidence="5" id="KW-0378">Hydrolase</keyword>